<dbReference type="AlphaFoldDB" id="A0AA39LT21"/>
<keyword evidence="2" id="KW-0472">Membrane</keyword>
<keyword evidence="2" id="KW-0812">Transmembrane</keyword>
<dbReference type="EMBL" id="JAUCMV010000003">
    <property type="protein sequence ID" value="KAK0408259.1"/>
    <property type="molecule type" value="Genomic_DNA"/>
</dbReference>
<protein>
    <submittedName>
        <fullName evidence="3">Uncharacterized protein</fullName>
    </submittedName>
</protein>
<feature type="transmembrane region" description="Helical" evidence="2">
    <location>
        <begin position="141"/>
        <end position="163"/>
    </location>
</feature>
<evidence type="ECO:0000313" key="4">
    <source>
        <dbReference type="Proteomes" id="UP001175271"/>
    </source>
</evidence>
<feature type="transmembrane region" description="Helical" evidence="2">
    <location>
        <begin position="192"/>
        <end position="214"/>
    </location>
</feature>
<dbReference type="Proteomes" id="UP001175271">
    <property type="component" value="Unassembled WGS sequence"/>
</dbReference>
<keyword evidence="4" id="KW-1185">Reference proteome</keyword>
<comment type="caution">
    <text evidence="3">The sequence shown here is derived from an EMBL/GenBank/DDBJ whole genome shotgun (WGS) entry which is preliminary data.</text>
</comment>
<organism evidence="3 4">
    <name type="scientific">Steinernema hermaphroditum</name>
    <dbReference type="NCBI Taxonomy" id="289476"/>
    <lineage>
        <taxon>Eukaryota</taxon>
        <taxon>Metazoa</taxon>
        <taxon>Ecdysozoa</taxon>
        <taxon>Nematoda</taxon>
        <taxon>Chromadorea</taxon>
        <taxon>Rhabditida</taxon>
        <taxon>Tylenchina</taxon>
        <taxon>Panagrolaimomorpha</taxon>
        <taxon>Strongyloidoidea</taxon>
        <taxon>Steinernematidae</taxon>
        <taxon>Steinernema</taxon>
    </lineage>
</organism>
<gene>
    <name evidence="3" type="ORF">QR680_003859</name>
</gene>
<keyword evidence="2" id="KW-1133">Transmembrane helix</keyword>
<feature type="region of interest" description="Disordered" evidence="1">
    <location>
        <begin position="40"/>
        <end position="61"/>
    </location>
</feature>
<name>A0AA39LT21_9BILA</name>
<sequence>MSVSALTKGRFLEDLYEESYTAPQAVFQEVENEATLMNTQEAPNETNEESGHQENDARDPPYPYNITKLDVILKFCKMLLLFLKLSSLYNLCWILTVYKEYGTGWTLLIILRNIATIDNARKTELGIHQGNDRIFEGIGKFLKRNIVIATCLMFLTILMHVFAPDTALHVFSKLSFINALETANSTDFDKRILLLGIAAHFMIDMFHSLFVYVIMEETEKQMRSTELLPREIIESVGFFRNLRSNII</sequence>
<reference evidence="3" key="1">
    <citation type="submission" date="2023-06" db="EMBL/GenBank/DDBJ databases">
        <title>Genomic analysis of the entomopathogenic nematode Steinernema hermaphroditum.</title>
        <authorList>
            <person name="Schwarz E.M."/>
            <person name="Heppert J.K."/>
            <person name="Baniya A."/>
            <person name="Schwartz H.T."/>
            <person name="Tan C.-H."/>
            <person name="Antoshechkin I."/>
            <person name="Sternberg P.W."/>
            <person name="Goodrich-Blair H."/>
            <person name="Dillman A.R."/>
        </authorList>
    </citation>
    <scope>NUCLEOTIDE SEQUENCE</scope>
    <source>
        <strain evidence="3">PS9179</strain>
        <tissue evidence="3">Whole animal</tissue>
    </source>
</reference>
<proteinExistence type="predicted"/>
<evidence type="ECO:0000256" key="2">
    <source>
        <dbReference type="SAM" id="Phobius"/>
    </source>
</evidence>
<feature type="compositionally biased region" description="Basic and acidic residues" evidence="1">
    <location>
        <begin position="49"/>
        <end position="59"/>
    </location>
</feature>
<evidence type="ECO:0000256" key="1">
    <source>
        <dbReference type="SAM" id="MobiDB-lite"/>
    </source>
</evidence>
<evidence type="ECO:0000313" key="3">
    <source>
        <dbReference type="EMBL" id="KAK0408259.1"/>
    </source>
</evidence>
<accession>A0AA39LT21</accession>